<dbReference type="Gene3D" id="3.40.50.2300">
    <property type="match status" value="1"/>
</dbReference>
<organism evidence="1 2">
    <name type="scientific">Halocatena marina</name>
    <dbReference type="NCBI Taxonomy" id="2934937"/>
    <lineage>
        <taxon>Archaea</taxon>
        <taxon>Methanobacteriati</taxon>
        <taxon>Methanobacteriota</taxon>
        <taxon>Stenosarchaea group</taxon>
        <taxon>Halobacteria</taxon>
        <taxon>Halobacteriales</taxon>
        <taxon>Natronomonadaceae</taxon>
        <taxon>Halocatena</taxon>
    </lineage>
</organism>
<sequence length="79" mass="8866">MTTDTNAAASIRLALCVRSAGRSQMAPVFDVHDWALDDPRGQKRDRVREIREEIEARVTALFDEIVERCHVSAGTNVIQ</sequence>
<dbReference type="AlphaFoldDB" id="A0ABD5YLV1"/>
<protein>
    <recommendedName>
        <fullName evidence="3">Phosphotyrosine protein phosphatase I domain-containing protein</fullName>
    </recommendedName>
</protein>
<dbReference type="RefSeq" id="WP_248909816.1">
    <property type="nucleotide sequence ID" value="NZ_CP109979.1"/>
</dbReference>
<dbReference type="Proteomes" id="UP001596417">
    <property type="component" value="Unassembled WGS sequence"/>
</dbReference>
<evidence type="ECO:0008006" key="3">
    <source>
        <dbReference type="Google" id="ProtNLM"/>
    </source>
</evidence>
<comment type="caution">
    <text evidence="1">The sequence shown here is derived from an EMBL/GenBank/DDBJ whole genome shotgun (WGS) entry which is preliminary data.</text>
</comment>
<reference evidence="1 2" key="1">
    <citation type="journal article" date="2019" name="Int. J. Syst. Evol. Microbiol.">
        <title>The Global Catalogue of Microorganisms (GCM) 10K type strain sequencing project: providing services to taxonomists for standard genome sequencing and annotation.</title>
        <authorList>
            <consortium name="The Broad Institute Genomics Platform"/>
            <consortium name="The Broad Institute Genome Sequencing Center for Infectious Disease"/>
            <person name="Wu L."/>
            <person name="Ma J."/>
        </authorList>
    </citation>
    <scope>NUCLEOTIDE SEQUENCE [LARGE SCALE GENOMIC DNA]</scope>
    <source>
        <strain evidence="1 2">RDMS1</strain>
    </source>
</reference>
<gene>
    <name evidence="1" type="ORF">ACFQL7_01930</name>
</gene>
<accession>A0ABD5YLV1</accession>
<evidence type="ECO:0000313" key="1">
    <source>
        <dbReference type="EMBL" id="MFC7188732.1"/>
    </source>
</evidence>
<dbReference type="GeneID" id="76198281"/>
<proteinExistence type="predicted"/>
<keyword evidence="2" id="KW-1185">Reference proteome</keyword>
<evidence type="ECO:0000313" key="2">
    <source>
        <dbReference type="Proteomes" id="UP001596417"/>
    </source>
</evidence>
<dbReference type="EMBL" id="JBHTAX010000001">
    <property type="protein sequence ID" value="MFC7188732.1"/>
    <property type="molecule type" value="Genomic_DNA"/>
</dbReference>
<name>A0ABD5YLV1_9EURY</name>